<reference evidence="1" key="1">
    <citation type="journal article" date="2016" name="Gigascience">
        <title>De novo construction of an expanded transcriptome assembly for the western tarnished plant bug, Lygus hesperus.</title>
        <authorList>
            <person name="Tassone E.E."/>
            <person name="Geib S.M."/>
            <person name="Hall B."/>
            <person name="Fabrick J.A."/>
            <person name="Brent C.S."/>
            <person name="Hull J.J."/>
        </authorList>
    </citation>
    <scope>NUCLEOTIDE SEQUENCE</scope>
</reference>
<protein>
    <submittedName>
        <fullName evidence="1">Uncharacterized protein</fullName>
    </submittedName>
</protein>
<name>A0A146LU91_LYGHE</name>
<gene>
    <name evidence="1" type="ORF">g.10542</name>
</gene>
<evidence type="ECO:0000313" key="1">
    <source>
        <dbReference type="EMBL" id="JAQ11263.1"/>
    </source>
</evidence>
<organism evidence="1">
    <name type="scientific">Lygus hesperus</name>
    <name type="common">Western plant bug</name>
    <dbReference type="NCBI Taxonomy" id="30085"/>
    <lineage>
        <taxon>Eukaryota</taxon>
        <taxon>Metazoa</taxon>
        <taxon>Ecdysozoa</taxon>
        <taxon>Arthropoda</taxon>
        <taxon>Hexapoda</taxon>
        <taxon>Insecta</taxon>
        <taxon>Pterygota</taxon>
        <taxon>Neoptera</taxon>
        <taxon>Paraneoptera</taxon>
        <taxon>Hemiptera</taxon>
        <taxon>Heteroptera</taxon>
        <taxon>Panheteroptera</taxon>
        <taxon>Cimicomorpha</taxon>
        <taxon>Miridae</taxon>
        <taxon>Mirini</taxon>
        <taxon>Lygus</taxon>
    </lineage>
</organism>
<dbReference type="AlphaFoldDB" id="A0A146LU91"/>
<accession>A0A146LU91</accession>
<dbReference type="EMBL" id="GDHC01007366">
    <property type="protein sequence ID" value="JAQ11263.1"/>
    <property type="molecule type" value="Transcribed_RNA"/>
</dbReference>
<sequence length="121" mass="13521">MRSSVIILQTLQAAVHHEEQRYYSTLNRIVDKRNDNVKKEAEKEKCDAVVVVADSTSKNLSALQFGMTCHNCNPKQSSESSSMLLLPPRRSDSELINSLHKITQIQNENINSISTAVPIPS</sequence>
<proteinExistence type="predicted"/>